<evidence type="ECO:0000259" key="5">
    <source>
        <dbReference type="PROSITE" id="PS51444"/>
    </source>
</evidence>
<dbReference type="InterPro" id="IPR019309">
    <property type="entry name" value="WASHC3"/>
</dbReference>
<dbReference type="PROSITE" id="PS51788">
    <property type="entry name" value="CULT"/>
    <property type="match status" value="1"/>
</dbReference>
<dbReference type="SMART" id="SM00498">
    <property type="entry name" value="FH2"/>
    <property type="match status" value="1"/>
</dbReference>
<feature type="compositionally biased region" description="Basic and acidic residues" evidence="3">
    <location>
        <begin position="987"/>
        <end position="1001"/>
    </location>
</feature>
<reference evidence="8" key="1">
    <citation type="journal article" date="2011" name="PLoS Biol.">
        <title>Gene gain and loss during evolution of obligate parasitism in the white rust pathogen of Arabidopsis thaliana.</title>
        <authorList>
            <person name="Kemen E."/>
            <person name="Gardiner A."/>
            <person name="Schultz-Larsen T."/>
            <person name="Kemen A.C."/>
            <person name="Balmuth A.L."/>
            <person name="Robert-Seilaniantz A."/>
            <person name="Bailey K."/>
            <person name="Holub E."/>
            <person name="Studholme D.J."/>
            <person name="Maclean D."/>
            <person name="Jones J.D."/>
        </authorList>
    </citation>
    <scope>NUCLEOTIDE SEQUENCE</scope>
</reference>
<dbReference type="Gene3D" id="2.70.130.10">
    <property type="entry name" value="Mannose-6-phosphate receptor binding domain"/>
    <property type="match status" value="1"/>
</dbReference>
<dbReference type="SUPFAM" id="SSF50911">
    <property type="entry name" value="Mannose 6-phosphate receptor domain"/>
    <property type="match status" value="1"/>
</dbReference>
<dbReference type="InterPro" id="IPR015425">
    <property type="entry name" value="FH2_Formin"/>
</dbReference>
<dbReference type="PROSITE" id="PS51914">
    <property type="entry name" value="MRH"/>
    <property type="match status" value="1"/>
</dbReference>
<feature type="chain" id="PRO_5003261470" evidence="4">
    <location>
        <begin position="20"/>
        <end position="2045"/>
    </location>
</feature>
<dbReference type="Gene3D" id="1.20.58.2220">
    <property type="entry name" value="Formin, FH2 domain"/>
    <property type="match status" value="1"/>
</dbReference>
<feature type="compositionally biased region" description="Basic and acidic residues" evidence="3">
    <location>
        <begin position="47"/>
        <end position="66"/>
    </location>
</feature>
<evidence type="ECO:0000256" key="3">
    <source>
        <dbReference type="SAM" id="MobiDB-lite"/>
    </source>
</evidence>
<dbReference type="Pfam" id="PF10152">
    <property type="entry name" value="CCDC53"/>
    <property type="match status" value="2"/>
</dbReference>
<evidence type="ECO:0000259" key="7">
    <source>
        <dbReference type="PROSITE" id="PS51914"/>
    </source>
</evidence>
<dbReference type="InterPro" id="IPR011989">
    <property type="entry name" value="ARM-like"/>
</dbReference>
<dbReference type="SUPFAM" id="SSF48371">
    <property type="entry name" value="ARM repeat"/>
    <property type="match status" value="1"/>
</dbReference>
<feature type="region of interest" description="Disordered" evidence="3">
    <location>
        <begin position="1766"/>
        <end position="1819"/>
    </location>
</feature>
<dbReference type="SMART" id="SM01139">
    <property type="entry name" value="Drf_FH3"/>
    <property type="match status" value="1"/>
</dbReference>
<evidence type="ECO:0000256" key="2">
    <source>
        <dbReference type="ARBA" id="ARBA00023157"/>
    </source>
</evidence>
<dbReference type="GO" id="GO:0012505">
    <property type="term" value="C:endomembrane system"/>
    <property type="evidence" value="ECO:0007669"/>
    <property type="project" value="UniProtKB-ARBA"/>
</dbReference>
<feature type="domain" description="CULT" evidence="6">
    <location>
        <begin position="86"/>
        <end position="225"/>
    </location>
</feature>
<feature type="region of interest" description="Disordered" evidence="3">
    <location>
        <begin position="972"/>
        <end position="1001"/>
    </location>
</feature>
<proteinExistence type="predicted"/>
<keyword evidence="1 4" id="KW-0732">Signal</keyword>
<accession>F0W3G8</accession>
<evidence type="ECO:0000256" key="1">
    <source>
        <dbReference type="ARBA" id="ARBA00022729"/>
    </source>
</evidence>
<dbReference type="Pfam" id="PF02181">
    <property type="entry name" value="FH2"/>
    <property type="match status" value="1"/>
</dbReference>
<dbReference type="EMBL" id="FR824058">
    <property type="protein sequence ID" value="CCA15611.1"/>
    <property type="molecule type" value="Genomic_DNA"/>
</dbReference>
<dbReference type="PROSITE" id="PS51444">
    <property type="entry name" value="FH2"/>
    <property type="match status" value="1"/>
</dbReference>
<dbReference type="GO" id="GO:0071203">
    <property type="term" value="C:WASH complex"/>
    <property type="evidence" value="ECO:0007669"/>
    <property type="project" value="InterPro"/>
</dbReference>
<dbReference type="HOGENOM" id="CLU_001656_0_0_1"/>
<protein>
    <submittedName>
        <fullName evidence="8">Forminhomology 2 domaincontaining protein putative</fullName>
    </submittedName>
</protein>
<feature type="compositionally biased region" description="Basic and acidic residues" evidence="3">
    <location>
        <begin position="1093"/>
        <end position="1105"/>
    </location>
</feature>
<dbReference type="Gene3D" id="1.25.10.10">
    <property type="entry name" value="Leucine-rich Repeat Variant"/>
    <property type="match status" value="1"/>
</dbReference>
<feature type="region of interest" description="Disordered" evidence="3">
    <location>
        <begin position="1021"/>
        <end position="1109"/>
    </location>
</feature>
<name>F0W3G8_9STRA</name>
<feature type="region of interest" description="Disordered" evidence="3">
    <location>
        <begin position="1992"/>
        <end position="2022"/>
    </location>
</feature>
<evidence type="ECO:0000259" key="6">
    <source>
        <dbReference type="PROSITE" id="PS51788"/>
    </source>
</evidence>
<evidence type="ECO:0000313" key="8">
    <source>
        <dbReference type="EMBL" id="CCA15611.1"/>
    </source>
</evidence>
<organism evidence="8">
    <name type="scientific">Albugo laibachii Nc14</name>
    <dbReference type="NCBI Taxonomy" id="890382"/>
    <lineage>
        <taxon>Eukaryota</taxon>
        <taxon>Sar</taxon>
        <taxon>Stramenopiles</taxon>
        <taxon>Oomycota</taxon>
        <taxon>Peronosporomycetes</taxon>
        <taxon>Albuginales</taxon>
        <taxon>Albuginaceae</taxon>
        <taxon>Albugo</taxon>
    </lineage>
</organism>
<dbReference type="InterPro" id="IPR051425">
    <property type="entry name" value="Formin_Homology"/>
</dbReference>
<gene>
    <name evidence="8" type="primary">AlNc14C13G1536</name>
    <name evidence="8" type="ORF">ALNC14_017540</name>
</gene>
<feature type="region of interest" description="Disordered" evidence="3">
    <location>
        <begin position="21"/>
        <end position="76"/>
    </location>
</feature>
<feature type="domain" description="FH2" evidence="5">
    <location>
        <begin position="1319"/>
        <end position="1779"/>
    </location>
</feature>
<reference evidence="8" key="2">
    <citation type="submission" date="2011-02" db="EMBL/GenBank/DDBJ databases">
        <authorList>
            <person name="MacLean D."/>
        </authorList>
    </citation>
    <scope>NUCLEOTIDE SEQUENCE</scope>
</reference>
<dbReference type="InterPro" id="IPR009011">
    <property type="entry name" value="Man6P_isomerase_rcpt-bd_dom_sf"/>
</dbReference>
<feature type="compositionally biased region" description="Polar residues" evidence="3">
    <location>
        <begin position="972"/>
        <end position="986"/>
    </location>
</feature>
<dbReference type="Pfam" id="PF07915">
    <property type="entry name" value="PRKCSH"/>
    <property type="match status" value="1"/>
</dbReference>
<dbReference type="InterPro" id="IPR044865">
    <property type="entry name" value="MRH_dom"/>
</dbReference>
<dbReference type="PANTHER" id="PTHR45725:SF1">
    <property type="entry name" value="DISHEVELLED ASSOCIATED ACTIVATOR OF MORPHOGENESIS, ISOFORM D"/>
    <property type="match status" value="1"/>
</dbReference>
<sequence length="2045" mass="229674">MNRVLLLLCFTLLLAIAASERQRNDNQSSKRRNKGKARKEMTVVSADVKDSQYEKPRRSKKGESKSKSLRNQNETPSAIEKYQEEIKFIRCRMCGAEIAVKSDYVPIHDTSKAIDSRRELSLGENSFVHTFAHSNHPDIELAAFKSTMAKESTEFYEETVSNFDGYSSNDLYCTRCDHFVGWAFMHNDYRKCLLENLKALDKSEGSALQKARSSGKQKNRVQEQEKLVQEALKGECIVVVMDWWSYQICYRKEVRQFHRESDGTKTNDWSMGVYVPETDARYRRNKHEGDLIQYYANGQPCDENAAKRSTKVIYTCCHETTDDEIKVKSIKEPSLCYYEIKVCIAKLCQIDSKRKEADPKHFLEADEKCKYQIEQSEKHQKPASFFAYLWSAVVSDDSSDLDWMRALKLSPVPSDEAAVQSRFRDLLRRKGVTTVICDELSCIESIETKWIYLSMDEKPALTDAFVSLKAAGAQLKLVLTQNWQLFRQQPNLVAKLFRLIRINMILHSKEWVSQFFLAEGMEATVYLLPHPPSSGSNTTPSELGSVQLEEGNVTQMEVGSTGSLKSRKTTALLATIYEEVLHLLFVLANSDEGIFAMVKSSELFFLRLLFLLSIPNPLGQLHELKAVNLFRGRILKLLGIIACYSRTTQIAISHAFTFSASTHLEARRFETISGLFMKSSADKTFQTTVLSFLNILINTTLDPMDRIAIRDDLQHFGMADQLEKYHRQGLSVHPSDLFLQLQIYFRQLGNDKTRPYHRAKCVTHLETLKAETEAKDSEALPEERIARHGLAYIDNYTSSDRSELKIVGRRESFKEGGPHLPSTNIASGNMRPQQRNLELHHILDQLQRTARSLDEENAKRLSEALNLINNSIRPTTLYHGDCLLDSIPDTVDSPTKCMQIVESNHSVLIEKDMKKALKSSASKQSSIGSRVMSIPFIQGLRRGIGYTPPSSPIRDSRSRKVVEAFFSKSEQDNVTSWTEPSSSVTESELHEPPKASECESPKLAKVKKTKRLHINFSLPSLNHFDSAASPVEPGPGTPADTSESTPSKDVIDSSAQERMMNGGRRPLSPRRNEKSTCKPQTKKVIEANSTQKETARTSESVEPKHLLPTGKGDAVGGACLETGQTVKDNPAYSKFFKLLAMGAPPIAVKAKMEMAGLKSELLDTPDANMVSDKTNSPTSESKEHVEIASCLPPPPPTKAGISASNAISGLFRRRLDKVGMEPETQNVASAEHLSGLVKNDPNYAKFFKMLNMGIPLVVVRNKMKLAGFVEELLEKPDESLEAALAAHKMNDSRLTSLLSNDRTRGKQAWYSNGEEMELPVPPPIRKSTTRPLYWQYIKDDKAIKGTVWEELAGVKTEAEQCQHNNAEYSLVSQVRLNDTDILELETRFPANPGILNKNLINGTQKGPLSISASSNQLSSLNESTPLSPRVVFLIDRSRSNNISIITRQFRLSNENIRDAIKKLDNTILTLERVQGLLKILPTDEEVAAITGFGGDVTLLNGAEKLLKELISIPRLRPRLNTFQARLQFSNLVSETQNRIDRLQAACIELLGSRDLKSTLFLILQVGNKMNEGTSRGEAKGFSLSDLPKLSQLKTADKKETLLHFIAKYLRQKCGEAVQLQNSLTCLCDIQNVSIVEISHDVDRLKECIDSVATEVDAKKIRKAIDELENGDTYIEYMGTFVEEASPIVAEVNKKWTEALVLAQETLVKFEKSVIGDDTATSPVAPGDAKAAQSALLTGLSSIFNNIHEFSFQLMRTDRENELRRIRDEKQSQALEKNKQRDTEGKKGSGMPYRKERIGAGDSKNSNIPLHEPHVGDSAPQKDITIMDASVSQKNLENKTLKPQDSMTVDLVPCNQNGIFTDTRKKEEGSCRQPDPVNDTLEQIGQADSNSEEKFQSCTRSMKNRYLRQGSALSGTSISQIRSDFVKKNVLLTKKRNKIYWENKKSGLLISKRHSYRKPVNEDGFIRAEISPEQLYLSETVLLSEDELHAGTYNHDTTLKGNEGKKTMGKKRIGNSKRHVNKRSVQLKLSIQPTEHAQQRTRTAAL</sequence>
<dbReference type="GO" id="GO:0003779">
    <property type="term" value="F:actin binding"/>
    <property type="evidence" value="ECO:0007669"/>
    <property type="project" value="InterPro"/>
</dbReference>
<dbReference type="InterPro" id="IPR016024">
    <property type="entry name" value="ARM-type_fold"/>
</dbReference>
<keyword evidence="2" id="KW-1015">Disulfide bond</keyword>
<feature type="signal peptide" evidence="4">
    <location>
        <begin position="1"/>
        <end position="19"/>
    </location>
</feature>
<dbReference type="InterPro" id="IPR034750">
    <property type="entry name" value="CULT"/>
</dbReference>
<feature type="compositionally biased region" description="Basic residues" evidence="3">
    <location>
        <begin position="2006"/>
        <end position="2021"/>
    </location>
</feature>
<dbReference type="InterPro" id="IPR010472">
    <property type="entry name" value="FH3_dom"/>
</dbReference>
<dbReference type="SUPFAM" id="SSF101447">
    <property type="entry name" value="Formin homology 2 domain (FH2 domain)"/>
    <property type="match status" value="1"/>
</dbReference>
<feature type="domain" description="MRH" evidence="7">
    <location>
        <begin position="234"/>
        <end position="350"/>
    </location>
</feature>
<feature type="compositionally biased region" description="Basic and acidic residues" evidence="3">
    <location>
        <begin position="1766"/>
        <end position="1798"/>
    </location>
</feature>
<dbReference type="InterPro" id="IPR042201">
    <property type="entry name" value="FH2_Formin_sf"/>
</dbReference>
<dbReference type="InterPro" id="IPR012913">
    <property type="entry name" value="OS9-like_dom"/>
</dbReference>
<evidence type="ECO:0000256" key="4">
    <source>
        <dbReference type="SAM" id="SignalP"/>
    </source>
</evidence>
<dbReference type="Gene3D" id="2.170.150.20">
    <property type="entry name" value="Peptide methionine sulfoxide reductase"/>
    <property type="match status" value="1"/>
</dbReference>
<dbReference type="PANTHER" id="PTHR45725">
    <property type="entry name" value="FORMIN HOMOLOGY 2 FAMILY MEMBER"/>
    <property type="match status" value="1"/>
</dbReference>